<sequence length="1002" mass="117937">MKNQREIKRLKKDCFNFKTVVTASQNVTQLLDLYNLTPAEFFRPFTDYKNEEIDIQTYKGFQKIQNLKIEFIDRQAYNVPIDQSFAYYQNKILQKNQPPLKYEDSELQIQGQKQAGIEFKPINTNTEWFEESSSNILQMCQYKPGINFFDQPVCLLYCAHVKDQNPEKTLQQMKFLRGSKDQKNNDELNQKEQIIRHLADIHFILGEYETSTFFYKALIDELNKKEDIAFANAVDAFALSSLLGEQNQMALNDKKQLLSYLESATQIYIKAGSHQQFSLKCLVYYIHALHILKQNDQKRAKFLWNCCFSVKDKHPYQLLHIIFLEQTALLYYNIGKSRHFCLHTLFSGYKYGQNGYKYHAINCFLQIIPFYDLVNWPQLKDLIYKFLVKYSQETGNFDQAIKFLKFNFNNTSQKDKDELRHEQIISDTIKLLTSLDSQNLNQDQKELLFFEGESIKIPFAIQKTLDIKVQDEIVSYNSIQDHSVLSSINYDYLNQQNSKLKQANSYEQVQNQVWAEKGEILIKSENKGFLEIQRDRNILKCMGVQHIEQKQKIYDNVTANPNLNQKNYRMAYKGEMIQVSIILENNLKYPYEVKDLVIIYDFYDKDNNLVYTNSIVDELNQKKQQNVQNDPNGNQKSQNLNTNKNDVNLLDMDLNQNEQEHKQQQITNLLDADDTLNQEKQQQNQKSEQVWSIAPVDYSKLATEDVQQNREKQQTQIQNQEEHTNLLDDPNKEQNQKSYQFNIESILILDPQWALKDIPYNSKNDFQNKKYVQLLVTNDKNHDCQNNSFNSTNQEEKSDFDNQQQFDPEIEKDVSPTKKQKFTKAKNNSYIAIDEQFVKVINIDKSLNSPSIQKNSIMKQLNYEQNQSNENGIGDLLSKNDEEKFDGSINEQIQQTQQINQKLVQQFQGYEKGFLNPQIILAFVNQDHQEYLKTRTKEEIQQKLLQQCSFEKQTVQLIAVFYQPGIYDISRFKYIFHLNKLTNLVADPTTLSPDTRENIYSI</sequence>
<organism evidence="2 3">
    <name type="scientific">Pseudocohnilembus persalinus</name>
    <name type="common">Ciliate</name>
    <dbReference type="NCBI Taxonomy" id="266149"/>
    <lineage>
        <taxon>Eukaryota</taxon>
        <taxon>Sar</taxon>
        <taxon>Alveolata</taxon>
        <taxon>Ciliophora</taxon>
        <taxon>Intramacronucleata</taxon>
        <taxon>Oligohymenophorea</taxon>
        <taxon>Scuticociliatia</taxon>
        <taxon>Philasterida</taxon>
        <taxon>Pseudocohnilembidae</taxon>
        <taxon>Pseudocohnilembus</taxon>
    </lineage>
</organism>
<dbReference type="Proteomes" id="UP000054937">
    <property type="component" value="Unassembled WGS sequence"/>
</dbReference>
<feature type="region of interest" description="Disordered" evidence="1">
    <location>
        <begin position="707"/>
        <end position="732"/>
    </location>
</feature>
<dbReference type="AlphaFoldDB" id="A0A0V0Q9S5"/>
<feature type="compositionally biased region" description="Basic and acidic residues" evidence="1">
    <location>
        <begin position="720"/>
        <end position="732"/>
    </location>
</feature>
<dbReference type="InParanoid" id="A0A0V0Q9S5"/>
<evidence type="ECO:0000256" key="1">
    <source>
        <dbReference type="SAM" id="MobiDB-lite"/>
    </source>
</evidence>
<feature type="region of interest" description="Disordered" evidence="1">
    <location>
        <begin position="783"/>
        <end position="803"/>
    </location>
</feature>
<accession>A0A0V0Q9S5</accession>
<proteinExistence type="predicted"/>
<dbReference type="GO" id="GO:1990072">
    <property type="term" value="C:TRAPPIII protein complex"/>
    <property type="evidence" value="ECO:0007669"/>
    <property type="project" value="TreeGrafter"/>
</dbReference>
<dbReference type="PANTHER" id="PTHR12975:SF6">
    <property type="entry name" value="TRAFFICKING PROTEIN PARTICLE COMPLEX SUBUNIT 8"/>
    <property type="match status" value="1"/>
</dbReference>
<protein>
    <submittedName>
        <fullName evidence="2">Uncharacterized protein</fullName>
    </submittedName>
</protein>
<dbReference type="InterPro" id="IPR024420">
    <property type="entry name" value="TRAPP_III_complex_Trs85"/>
</dbReference>
<feature type="compositionally biased region" description="Polar residues" evidence="1">
    <location>
        <begin position="784"/>
        <end position="793"/>
    </location>
</feature>
<reference evidence="2 3" key="1">
    <citation type="journal article" date="2015" name="Sci. Rep.">
        <title>Genome of the facultative scuticociliatosis pathogen Pseudocohnilembus persalinus provides insight into its virulence through horizontal gene transfer.</title>
        <authorList>
            <person name="Xiong J."/>
            <person name="Wang G."/>
            <person name="Cheng J."/>
            <person name="Tian M."/>
            <person name="Pan X."/>
            <person name="Warren A."/>
            <person name="Jiang C."/>
            <person name="Yuan D."/>
            <person name="Miao W."/>
        </authorList>
    </citation>
    <scope>NUCLEOTIDE SEQUENCE [LARGE SCALE GENOMIC DNA]</scope>
    <source>
        <strain evidence="2">36N120E</strain>
    </source>
</reference>
<comment type="caution">
    <text evidence="2">The sequence shown here is derived from an EMBL/GenBank/DDBJ whole genome shotgun (WGS) entry which is preliminary data.</text>
</comment>
<dbReference type="OrthoDB" id="203724at2759"/>
<evidence type="ECO:0000313" key="2">
    <source>
        <dbReference type="EMBL" id="KRW98929.1"/>
    </source>
</evidence>
<keyword evidence="3" id="KW-1185">Reference proteome</keyword>
<gene>
    <name evidence="2" type="ORF">PPERSA_09454</name>
</gene>
<dbReference type="EMBL" id="LDAU01000225">
    <property type="protein sequence ID" value="KRW98929.1"/>
    <property type="molecule type" value="Genomic_DNA"/>
</dbReference>
<dbReference type="PANTHER" id="PTHR12975">
    <property type="entry name" value="TRANSPORT PROTEIN TRAPP"/>
    <property type="match status" value="1"/>
</dbReference>
<evidence type="ECO:0000313" key="3">
    <source>
        <dbReference type="Proteomes" id="UP000054937"/>
    </source>
</evidence>
<name>A0A0V0Q9S5_PSEPJ</name>